<evidence type="ECO:0000313" key="1">
    <source>
        <dbReference type="EMBL" id="CAG8762789.1"/>
    </source>
</evidence>
<comment type="caution">
    <text evidence="1">The sequence shown here is derived from an EMBL/GenBank/DDBJ whole genome shotgun (WGS) entry which is preliminary data.</text>
</comment>
<proteinExistence type="predicted"/>
<dbReference type="Proteomes" id="UP000789920">
    <property type="component" value="Unassembled WGS sequence"/>
</dbReference>
<protein>
    <submittedName>
        <fullName evidence="1">20772_t:CDS:1</fullName>
    </submittedName>
</protein>
<organism evidence="1 2">
    <name type="scientific">Racocetra persica</name>
    <dbReference type="NCBI Taxonomy" id="160502"/>
    <lineage>
        <taxon>Eukaryota</taxon>
        <taxon>Fungi</taxon>
        <taxon>Fungi incertae sedis</taxon>
        <taxon>Mucoromycota</taxon>
        <taxon>Glomeromycotina</taxon>
        <taxon>Glomeromycetes</taxon>
        <taxon>Diversisporales</taxon>
        <taxon>Gigasporaceae</taxon>
        <taxon>Racocetra</taxon>
    </lineage>
</organism>
<dbReference type="EMBL" id="CAJVQC010037051">
    <property type="protein sequence ID" value="CAG8762789.1"/>
    <property type="molecule type" value="Genomic_DNA"/>
</dbReference>
<sequence length="505" mass="59148">MFWYSYSKYDYLSDENSEYNSDSEDDLPNLTRDKQRVLQKYKYLNRSDCPRKEYFYVSENIQSEGWVIWQEFSHSYRYFDNLSEFKIWHELIPENQRTFHEVIRIEQPQKIKIDIDGELEKFALYPDPLDRIEKALGQKSFDGYIANTHLHIWQKSTDIMCKKDEISLYIKNAFRIAIKEISGLNLSKNDIIIADFLNEMKWNKHLILPRYFVREEDKKLKNESVSHEESDIAIKIVEKQFPFLSYQNSNNGFDIFDRIRPTTCSICEKEHMREGKKRESGIEVNRADHNKKKVILRLDRLRAWLQHRSQSHSQNNFTAIGKNIEIYNAKTMYSYNLQAKLTSGNRYLMLIKGHCGVGKSNKTAKEIRTLCYSDRSSVSTLVISGWHSLAHGQKVLFEGFKSYLELDAKKLNSKDTPKLIISPESIHKLGATGYDMIILDEFETITQNFSGLTIKKPKLSHDVYKFLLQSALLILALDATLDSDSLVYLQNISKIDAKNSTVIWN</sequence>
<accession>A0ACA9QUC1</accession>
<name>A0ACA9QUC1_9GLOM</name>
<reference evidence="1" key="1">
    <citation type="submission" date="2021-06" db="EMBL/GenBank/DDBJ databases">
        <authorList>
            <person name="Kallberg Y."/>
            <person name="Tangrot J."/>
            <person name="Rosling A."/>
        </authorList>
    </citation>
    <scope>NUCLEOTIDE SEQUENCE</scope>
    <source>
        <strain evidence="1">MA461A</strain>
    </source>
</reference>
<keyword evidence="2" id="KW-1185">Reference proteome</keyword>
<evidence type="ECO:0000313" key="2">
    <source>
        <dbReference type="Proteomes" id="UP000789920"/>
    </source>
</evidence>
<gene>
    <name evidence="1" type="ORF">RPERSI_LOCUS15430</name>
</gene>